<accession>A0A4Y2KGL4</accession>
<dbReference type="Proteomes" id="UP000499080">
    <property type="component" value="Unassembled WGS sequence"/>
</dbReference>
<dbReference type="EMBL" id="BGPR01004526">
    <property type="protein sequence ID" value="GBN00553.1"/>
    <property type="molecule type" value="Genomic_DNA"/>
</dbReference>
<proteinExistence type="predicted"/>
<evidence type="ECO:0000313" key="3">
    <source>
        <dbReference type="Proteomes" id="UP000499080"/>
    </source>
</evidence>
<organism evidence="2 3">
    <name type="scientific">Araneus ventricosus</name>
    <name type="common">Orbweaver spider</name>
    <name type="synonym">Epeira ventricosa</name>
    <dbReference type="NCBI Taxonomy" id="182803"/>
    <lineage>
        <taxon>Eukaryota</taxon>
        <taxon>Metazoa</taxon>
        <taxon>Ecdysozoa</taxon>
        <taxon>Arthropoda</taxon>
        <taxon>Chelicerata</taxon>
        <taxon>Arachnida</taxon>
        <taxon>Araneae</taxon>
        <taxon>Araneomorphae</taxon>
        <taxon>Entelegynae</taxon>
        <taxon>Araneoidea</taxon>
        <taxon>Araneidae</taxon>
        <taxon>Araneus</taxon>
    </lineage>
</organism>
<evidence type="ECO:0000256" key="1">
    <source>
        <dbReference type="SAM" id="SignalP"/>
    </source>
</evidence>
<feature type="signal peptide" evidence="1">
    <location>
        <begin position="1"/>
        <end position="25"/>
    </location>
</feature>
<gene>
    <name evidence="2" type="ORF">AVEN_76603_1</name>
</gene>
<evidence type="ECO:0000313" key="2">
    <source>
        <dbReference type="EMBL" id="GBN00553.1"/>
    </source>
</evidence>
<dbReference type="OrthoDB" id="536948at2759"/>
<keyword evidence="1" id="KW-0732">Signal</keyword>
<comment type="caution">
    <text evidence="2">The sequence shown here is derived from an EMBL/GenBank/DDBJ whole genome shotgun (WGS) entry which is preliminary data.</text>
</comment>
<feature type="chain" id="PRO_5021440754" evidence="1">
    <location>
        <begin position="26"/>
        <end position="131"/>
    </location>
</feature>
<reference evidence="2 3" key="1">
    <citation type="journal article" date="2019" name="Sci. Rep.">
        <title>Orb-weaving spider Araneus ventricosus genome elucidates the spidroin gene catalogue.</title>
        <authorList>
            <person name="Kono N."/>
            <person name="Nakamura H."/>
            <person name="Ohtoshi R."/>
            <person name="Moran D.A.P."/>
            <person name="Shinohara A."/>
            <person name="Yoshida Y."/>
            <person name="Fujiwara M."/>
            <person name="Mori M."/>
            <person name="Tomita M."/>
            <person name="Arakawa K."/>
        </authorList>
    </citation>
    <scope>NUCLEOTIDE SEQUENCE [LARGE SCALE GENOMIC DNA]</scope>
</reference>
<sequence length="131" mass="14480">MPCISAPYLWAFLLVIVNLQKAVFSRTTEFGGYISGRVVLDPLDSPFEVRKDVIIEGGASLIIRPGVELRFAPGIGISVMKDGILEAKKIPSSEVCNYTNQQTVNPLTDLARHLTRTFIPDDKTVYQILSI</sequence>
<dbReference type="AlphaFoldDB" id="A0A4Y2KGL4"/>
<name>A0A4Y2KGL4_ARAVE</name>
<protein>
    <submittedName>
        <fullName evidence="2">Uncharacterized protein</fullName>
    </submittedName>
</protein>
<keyword evidence="3" id="KW-1185">Reference proteome</keyword>